<keyword evidence="2" id="KW-1185">Reference proteome</keyword>
<evidence type="ECO:0000313" key="2">
    <source>
        <dbReference type="Proteomes" id="UP000003835"/>
    </source>
</evidence>
<dbReference type="STRING" id="118168.MC7420_6483"/>
<name>B4VQI6_9CYAN</name>
<protein>
    <submittedName>
        <fullName evidence="1">Uncharacterized protein</fullName>
    </submittedName>
</protein>
<sequence>MVVMMSSTLNSRKRNSRLGLEVSQRLASIFNHYQRRQLFRRRRFIFENLCTTSLPLARGGLGRGKIKVLQSFELRLGWIRMG</sequence>
<accession>B4VQI6</accession>
<reference evidence="1 2" key="1">
    <citation type="submission" date="2008-07" db="EMBL/GenBank/DDBJ databases">
        <authorList>
            <person name="Tandeau de Marsac N."/>
            <person name="Ferriera S."/>
            <person name="Johnson J."/>
            <person name="Kravitz S."/>
            <person name="Beeson K."/>
            <person name="Sutton G."/>
            <person name="Rogers Y.-H."/>
            <person name="Friedman R."/>
            <person name="Frazier M."/>
            <person name="Venter J.C."/>
        </authorList>
    </citation>
    <scope>NUCLEOTIDE SEQUENCE [LARGE SCALE GENOMIC DNA]</scope>
    <source>
        <strain evidence="1 2">PCC 7420</strain>
    </source>
</reference>
<proteinExistence type="predicted"/>
<dbReference type="AlphaFoldDB" id="B4VQI6"/>
<organism evidence="1 2">
    <name type="scientific">Coleofasciculus chthonoplastes PCC 7420</name>
    <dbReference type="NCBI Taxonomy" id="118168"/>
    <lineage>
        <taxon>Bacteria</taxon>
        <taxon>Bacillati</taxon>
        <taxon>Cyanobacteriota</taxon>
        <taxon>Cyanophyceae</taxon>
        <taxon>Coleofasciculales</taxon>
        <taxon>Coleofasciculaceae</taxon>
        <taxon>Coleofasciculus</taxon>
    </lineage>
</organism>
<dbReference type="HOGENOM" id="CLU_2552388_0_0_3"/>
<evidence type="ECO:0000313" key="1">
    <source>
        <dbReference type="EMBL" id="EDX75828.1"/>
    </source>
</evidence>
<dbReference type="EMBL" id="DS989848">
    <property type="protein sequence ID" value="EDX75828.1"/>
    <property type="molecule type" value="Genomic_DNA"/>
</dbReference>
<gene>
    <name evidence="1" type="ORF">MC7420_6483</name>
</gene>
<dbReference type="Proteomes" id="UP000003835">
    <property type="component" value="Unassembled WGS sequence"/>
</dbReference>